<proteinExistence type="predicted"/>
<name>A0A4U0FG60_9BACL</name>
<dbReference type="Pfam" id="PF13527">
    <property type="entry name" value="Acetyltransf_9"/>
    <property type="match status" value="1"/>
</dbReference>
<keyword evidence="2" id="KW-0808">Transferase</keyword>
<dbReference type="OrthoDB" id="9797178at2"/>
<accession>A0A4U0FG60</accession>
<evidence type="ECO:0000313" key="2">
    <source>
        <dbReference type="EMBL" id="TJY43881.1"/>
    </source>
</evidence>
<comment type="caution">
    <text evidence="2">The sequence shown here is derived from an EMBL/GenBank/DDBJ whole genome shotgun (WGS) entry which is preliminary data.</text>
</comment>
<dbReference type="InterPro" id="IPR016181">
    <property type="entry name" value="Acyl_CoA_acyltransferase"/>
</dbReference>
<dbReference type="Proteomes" id="UP000309673">
    <property type="component" value="Unassembled WGS sequence"/>
</dbReference>
<reference evidence="2 3" key="1">
    <citation type="submission" date="2019-04" db="EMBL/GenBank/DDBJ databases">
        <title>Cohnella sp. nov., isolated from soil.</title>
        <authorList>
            <person name="Kim W."/>
        </authorList>
    </citation>
    <scope>NUCLEOTIDE SEQUENCE [LARGE SCALE GENOMIC DNA]</scope>
    <source>
        <strain evidence="2 3">CAU 1483</strain>
    </source>
</reference>
<dbReference type="CDD" id="cd04301">
    <property type="entry name" value="NAT_SF"/>
    <property type="match status" value="1"/>
</dbReference>
<dbReference type="InterPro" id="IPR000182">
    <property type="entry name" value="GNAT_dom"/>
</dbReference>
<evidence type="ECO:0000313" key="3">
    <source>
        <dbReference type="Proteomes" id="UP000309673"/>
    </source>
</evidence>
<dbReference type="AlphaFoldDB" id="A0A4U0FG60"/>
<dbReference type="GO" id="GO:0016747">
    <property type="term" value="F:acyltransferase activity, transferring groups other than amino-acyl groups"/>
    <property type="evidence" value="ECO:0007669"/>
    <property type="project" value="InterPro"/>
</dbReference>
<dbReference type="SUPFAM" id="SSF55729">
    <property type="entry name" value="Acyl-CoA N-acyltransferases (Nat)"/>
    <property type="match status" value="1"/>
</dbReference>
<protein>
    <submittedName>
        <fullName evidence="2">N-acetyltransferase</fullName>
    </submittedName>
</protein>
<evidence type="ECO:0000259" key="1">
    <source>
        <dbReference type="PROSITE" id="PS51186"/>
    </source>
</evidence>
<gene>
    <name evidence="2" type="ORF">E5161_00255</name>
</gene>
<sequence length="173" mass="19183">MNIRTETRDDFEEVHELHVAAFGKREDEALLVERIRQSEGFIPELSIVAQLDGNIIGHALFSRASLLEGSEVKPVIVLAPIGVTPAKQKKGVGGQLIREGLKRCGELGYGVVLLIGHPSYYPKFGFWPARGFGLELKQFNVPDEVFMVCEVIEGALNQVKGELQYPTAFFDNN</sequence>
<feature type="domain" description="N-acetyltransferase" evidence="1">
    <location>
        <begin position="1"/>
        <end position="152"/>
    </location>
</feature>
<dbReference type="PROSITE" id="PS51186">
    <property type="entry name" value="GNAT"/>
    <property type="match status" value="1"/>
</dbReference>
<keyword evidence="3" id="KW-1185">Reference proteome</keyword>
<dbReference type="RefSeq" id="WP_136775602.1">
    <property type="nucleotide sequence ID" value="NZ_SUPK01000001.1"/>
</dbReference>
<organism evidence="2 3">
    <name type="scientific">Cohnella pontilimi</name>
    <dbReference type="NCBI Taxonomy" id="2564100"/>
    <lineage>
        <taxon>Bacteria</taxon>
        <taxon>Bacillati</taxon>
        <taxon>Bacillota</taxon>
        <taxon>Bacilli</taxon>
        <taxon>Bacillales</taxon>
        <taxon>Paenibacillaceae</taxon>
        <taxon>Cohnella</taxon>
    </lineage>
</organism>
<dbReference type="Gene3D" id="3.40.630.30">
    <property type="match status" value="1"/>
</dbReference>
<dbReference type="EMBL" id="SUPK01000001">
    <property type="protein sequence ID" value="TJY43881.1"/>
    <property type="molecule type" value="Genomic_DNA"/>
</dbReference>